<gene>
    <name evidence="2" type="ORF">NATSA_08990</name>
</gene>
<keyword evidence="3" id="KW-1185">Reference proteome</keyword>
<dbReference type="Pfam" id="PF13161">
    <property type="entry name" value="DUF3996"/>
    <property type="match status" value="1"/>
</dbReference>
<protein>
    <submittedName>
        <fullName evidence="2">DUF3996 domain-containing protein</fullName>
    </submittedName>
</protein>
<comment type="caution">
    <text evidence="2">The sequence shown here is derived from an EMBL/GenBank/DDBJ whole genome shotgun (WGS) entry which is preliminary data.</text>
</comment>
<evidence type="ECO:0000256" key="1">
    <source>
        <dbReference type="SAM" id="SignalP"/>
    </source>
</evidence>
<keyword evidence="1" id="KW-0732">Signal</keyword>
<proteinExistence type="predicted"/>
<reference evidence="2" key="1">
    <citation type="submission" date="2021-02" db="EMBL/GenBank/DDBJ databases">
        <title>Natronogracilivirga saccharolytica gen. nov. sp. nov. a new anaerobic, haloalkiliphilic carbohydrate-fermenting bacterium from soda lake and proposing of Cyclonatronumiaceae fam. nov. in the phylum Balneolaeota.</title>
        <authorList>
            <person name="Zhilina T.N."/>
            <person name="Sorokin D.Y."/>
            <person name="Zavarzina D.G."/>
            <person name="Toshchakov S.V."/>
            <person name="Kublanov I.V."/>
        </authorList>
    </citation>
    <scope>NUCLEOTIDE SEQUENCE</scope>
    <source>
        <strain evidence="2">Z-1702</strain>
    </source>
</reference>
<accession>A0A8J7UVQ5</accession>
<organism evidence="2 3">
    <name type="scientific">Natronogracilivirga saccharolytica</name>
    <dbReference type="NCBI Taxonomy" id="2812953"/>
    <lineage>
        <taxon>Bacteria</taxon>
        <taxon>Pseudomonadati</taxon>
        <taxon>Balneolota</taxon>
        <taxon>Balneolia</taxon>
        <taxon>Balneolales</taxon>
        <taxon>Cyclonatronaceae</taxon>
        <taxon>Natronogracilivirga</taxon>
    </lineage>
</organism>
<feature type="chain" id="PRO_5035317072" evidence="1">
    <location>
        <begin position="24"/>
        <end position="154"/>
    </location>
</feature>
<dbReference type="AlphaFoldDB" id="A0A8J7UVQ5"/>
<feature type="signal peptide" evidence="1">
    <location>
        <begin position="1"/>
        <end position="23"/>
    </location>
</feature>
<sequence length="154" mass="17255">MKSVLSIAAIIIFLTAFSMPASSQDYQRSRGIGVILGDPTGISVAYRVSQSNAFSGAAAWHLRDNPKLHLHLDYLFYRFNILEVDRGELPLYFGAGGRLRFDSDNKLGVRFPLGIAYHFDNDPFELFLEIVPILELVPETSFTGNSGIGIRYYF</sequence>
<dbReference type="EMBL" id="JAFIDN010000006">
    <property type="protein sequence ID" value="MBP3192797.1"/>
    <property type="molecule type" value="Genomic_DNA"/>
</dbReference>
<dbReference type="Proteomes" id="UP000673975">
    <property type="component" value="Unassembled WGS sequence"/>
</dbReference>
<evidence type="ECO:0000313" key="2">
    <source>
        <dbReference type="EMBL" id="MBP3192797.1"/>
    </source>
</evidence>
<evidence type="ECO:0000313" key="3">
    <source>
        <dbReference type="Proteomes" id="UP000673975"/>
    </source>
</evidence>
<dbReference type="InterPro" id="IPR016489">
    <property type="entry name" value="BAPKO_0422-like"/>
</dbReference>
<name>A0A8J7UVQ5_9BACT</name>
<dbReference type="RefSeq" id="WP_210511845.1">
    <property type="nucleotide sequence ID" value="NZ_JAFIDN010000006.1"/>
</dbReference>